<evidence type="ECO:0000313" key="1">
    <source>
        <dbReference type="EMBL" id="QSE76687.1"/>
    </source>
</evidence>
<dbReference type="AlphaFoldDB" id="A0AA45KG62"/>
<proteinExistence type="predicted"/>
<dbReference type="RefSeq" id="WP_205871974.1">
    <property type="nucleotide sequence ID" value="NZ_CP070872.1"/>
</dbReference>
<name>A0AA45KG62_9LACT</name>
<reference evidence="1 2" key="1">
    <citation type="submission" date="2021-02" db="EMBL/GenBank/DDBJ databases">
        <title>Complete genome sequence of Lactococcus lactis strain K_LL004.</title>
        <authorList>
            <person name="Kim H.B."/>
        </authorList>
    </citation>
    <scope>NUCLEOTIDE SEQUENCE [LARGE SCALE GENOMIC DNA]</scope>
    <source>
        <strain evidence="1 2">K_LL004</strain>
    </source>
</reference>
<sequence>MLELAEFKSAELRSEDRLEERYASFDRRLREMEAELELYPYARLTEIIAWAEHLKICVGKLRVIREYSIEASQKEWNRLEDSMLDYVRIDRAFISILSKHILYLAKLDERYRQRLYIFTNKLDNSVRYLKSYIEDLEKQGFSLSGILAESRNLSDMNWLSITNY</sequence>
<organism evidence="1 2">
    <name type="scientific">Lactococcus taiwanensis</name>
    <dbReference type="NCBI Taxonomy" id="1151742"/>
    <lineage>
        <taxon>Bacteria</taxon>
        <taxon>Bacillati</taxon>
        <taxon>Bacillota</taxon>
        <taxon>Bacilli</taxon>
        <taxon>Lactobacillales</taxon>
        <taxon>Streptococcaceae</taxon>
        <taxon>Lactococcus</taxon>
    </lineage>
</organism>
<gene>
    <name evidence="1" type="ORF">JW886_09585</name>
</gene>
<dbReference type="Proteomes" id="UP000663608">
    <property type="component" value="Chromosome"/>
</dbReference>
<evidence type="ECO:0000313" key="2">
    <source>
        <dbReference type="Proteomes" id="UP000663608"/>
    </source>
</evidence>
<dbReference type="KEGG" id="lti:JW886_09585"/>
<dbReference type="EMBL" id="CP070872">
    <property type="protein sequence ID" value="QSE76687.1"/>
    <property type="molecule type" value="Genomic_DNA"/>
</dbReference>
<accession>A0AA45KG62</accession>
<keyword evidence="2" id="KW-1185">Reference proteome</keyword>
<protein>
    <submittedName>
        <fullName evidence="1">Uncharacterized protein</fullName>
    </submittedName>
</protein>